<dbReference type="EMBL" id="SLXO01000001">
    <property type="protein sequence ID" value="TCP38337.1"/>
    <property type="molecule type" value="Genomic_DNA"/>
</dbReference>
<dbReference type="NCBIfam" id="TIGR00010">
    <property type="entry name" value="YchF/TatD family DNA exonuclease"/>
    <property type="match status" value="1"/>
</dbReference>
<dbReference type="InterPro" id="IPR032466">
    <property type="entry name" value="Metal_Hydrolase"/>
</dbReference>
<dbReference type="GO" id="GO:0046872">
    <property type="term" value="F:metal ion binding"/>
    <property type="evidence" value="ECO:0007669"/>
    <property type="project" value="UniProtKB-KW"/>
</dbReference>
<dbReference type="GO" id="GO:0016788">
    <property type="term" value="F:hydrolase activity, acting on ester bonds"/>
    <property type="evidence" value="ECO:0007669"/>
    <property type="project" value="InterPro"/>
</dbReference>
<dbReference type="SUPFAM" id="SSF51556">
    <property type="entry name" value="Metallo-dependent hydrolases"/>
    <property type="match status" value="1"/>
</dbReference>
<dbReference type="GO" id="GO:0005829">
    <property type="term" value="C:cytosol"/>
    <property type="evidence" value="ECO:0007669"/>
    <property type="project" value="TreeGrafter"/>
</dbReference>
<feature type="binding site" evidence="4">
    <location>
        <position position="159"/>
    </location>
    <ligand>
        <name>a divalent metal cation</name>
        <dbReference type="ChEBI" id="CHEBI:60240"/>
        <label>2</label>
    </ligand>
</feature>
<sequence>MTAQPYLVDSHCHLNYKGLADDVEGTIERARRAGVATLLTVNTKISEFEAIRDIAAAHDDVWCSVGVHPHEAEAEAHIPEDALVDYAAHPKVVAVGETGLDFYYDNAPRDAQERSFRKHIAAARRSGLPVIVHTRDAEAETARIMAEEMAKGPFRAVIHCFSGTPQFAEQMLEHDFFISFSGIVTFKNSYDVKDAARLTPLGKLLVETDAPFLAPVPHRGQRCEPAFVADTAAYLADLKDQDLDLIKRTTAENFFRLFTRATPPGAATLAHIGGS</sequence>
<feature type="binding site" evidence="4">
    <location>
        <position position="97"/>
    </location>
    <ligand>
        <name>a divalent metal cation</name>
        <dbReference type="ChEBI" id="CHEBI:60240"/>
        <label>1</label>
    </ligand>
</feature>
<dbReference type="Proteomes" id="UP000295399">
    <property type="component" value="Unassembled WGS sequence"/>
</dbReference>
<keyword evidence="6" id="KW-1185">Reference proteome</keyword>
<dbReference type="FunCoup" id="A0A4R2PRH3">
    <property type="interactions" value="492"/>
</dbReference>
<name>A0A4R2PRH3_RHOSA</name>
<evidence type="ECO:0000256" key="1">
    <source>
        <dbReference type="ARBA" id="ARBA00009275"/>
    </source>
</evidence>
<comment type="caution">
    <text evidence="5">The sequence shown here is derived from an EMBL/GenBank/DDBJ whole genome shotgun (WGS) entry which is preliminary data.</text>
</comment>
<dbReference type="InterPro" id="IPR001130">
    <property type="entry name" value="TatD-like"/>
</dbReference>
<evidence type="ECO:0000313" key="5">
    <source>
        <dbReference type="EMBL" id="TCP38337.1"/>
    </source>
</evidence>
<dbReference type="RefSeq" id="WP_132706702.1">
    <property type="nucleotide sequence ID" value="NZ_JACIGF010000001.1"/>
</dbReference>
<feature type="binding site" evidence="4">
    <location>
        <position position="133"/>
    </location>
    <ligand>
        <name>a divalent metal cation</name>
        <dbReference type="ChEBI" id="CHEBI:60240"/>
        <label>2</label>
    </ligand>
</feature>
<dbReference type="PANTHER" id="PTHR46124:SF2">
    <property type="entry name" value="D-AMINOACYL-TRNA DEACYLASE"/>
    <property type="match status" value="1"/>
</dbReference>
<dbReference type="InterPro" id="IPR018228">
    <property type="entry name" value="DNase_TatD-rel_CS"/>
</dbReference>
<dbReference type="Gene3D" id="3.20.20.140">
    <property type="entry name" value="Metal-dependent hydrolases"/>
    <property type="match status" value="1"/>
</dbReference>
<dbReference type="CDD" id="cd01310">
    <property type="entry name" value="TatD_DNAse"/>
    <property type="match status" value="1"/>
</dbReference>
<keyword evidence="3" id="KW-0378">Hydrolase</keyword>
<dbReference type="InterPro" id="IPR015991">
    <property type="entry name" value="TatD/YcfH-like"/>
</dbReference>
<dbReference type="PIRSF" id="PIRSF005902">
    <property type="entry name" value="DNase_TatD"/>
    <property type="match status" value="1"/>
</dbReference>
<protein>
    <submittedName>
        <fullName evidence="5">TatD DNase family protein</fullName>
    </submittedName>
</protein>
<proteinExistence type="inferred from homology"/>
<feature type="binding site" evidence="4">
    <location>
        <position position="209"/>
    </location>
    <ligand>
        <name>a divalent metal cation</name>
        <dbReference type="ChEBI" id="CHEBI:60240"/>
        <label>1</label>
    </ligand>
</feature>
<evidence type="ECO:0000256" key="3">
    <source>
        <dbReference type="ARBA" id="ARBA00022801"/>
    </source>
</evidence>
<dbReference type="FunFam" id="3.20.20.140:FF:000005">
    <property type="entry name" value="TatD family hydrolase"/>
    <property type="match status" value="1"/>
</dbReference>
<dbReference type="OrthoDB" id="9810005at2"/>
<accession>A0A4R2PRH3</accession>
<dbReference type="InParanoid" id="A0A4R2PRH3"/>
<reference evidence="5 6" key="1">
    <citation type="submission" date="2019-03" db="EMBL/GenBank/DDBJ databases">
        <title>Genomic Encyclopedia of Type Strains, Phase IV (KMG-IV): sequencing the most valuable type-strain genomes for metagenomic binning, comparative biology and taxonomic classification.</title>
        <authorList>
            <person name="Goeker M."/>
        </authorList>
    </citation>
    <scope>NUCLEOTIDE SEQUENCE [LARGE SCALE GENOMIC DNA]</scope>
    <source>
        <strain evidence="5 6">DSM 2132</strain>
    </source>
</reference>
<dbReference type="GO" id="GO:0004536">
    <property type="term" value="F:DNA nuclease activity"/>
    <property type="evidence" value="ECO:0007669"/>
    <property type="project" value="InterPro"/>
</dbReference>
<dbReference type="PROSITE" id="PS01137">
    <property type="entry name" value="TATD_1"/>
    <property type="match status" value="1"/>
</dbReference>
<dbReference type="Pfam" id="PF01026">
    <property type="entry name" value="TatD_DNase"/>
    <property type="match status" value="1"/>
</dbReference>
<feature type="binding site" evidence="4">
    <location>
        <position position="13"/>
    </location>
    <ligand>
        <name>a divalent metal cation</name>
        <dbReference type="ChEBI" id="CHEBI:60240"/>
        <label>1</label>
    </ligand>
</feature>
<dbReference type="PROSITE" id="PS01091">
    <property type="entry name" value="TATD_3"/>
    <property type="match status" value="1"/>
</dbReference>
<gene>
    <name evidence="5" type="ORF">EV659_101236</name>
</gene>
<comment type="similarity">
    <text evidence="1">Belongs to the metallo-dependent hydrolases superfamily. TatD-type hydrolase family.</text>
</comment>
<keyword evidence="2 4" id="KW-0479">Metal-binding</keyword>
<dbReference type="AlphaFoldDB" id="A0A4R2PRH3"/>
<organism evidence="5 6">
    <name type="scientific">Rhodothalassium salexigens DSM 2132</name>
    <dbReference type="NCBI Taxonomy" id="1188247"/>
    <lineage>
        <taxon>Bacteria</taxon>
        <taxon>Pseudomonadati</taxon>
        <taxon>Pseudomonadota</taxon>
        <taxon>Alphaproteobacteria</taxon>
        <taxon>Rhodothalassiales</taxon>
        <taxon>Rhodothalassiaceae</taxon>
        <taxon>Rhodothalassium</taxon>
    </lineage>
</organism>
<dbReference type="PANTHER" id="PTHR46124">
    <property type="entry name" value="D-AMINOACYL-TRNA DEACYLASE"/>
    <property type="match status" value="1"/>
</dbReference>
<evidence type="ECO:0000313" key="6">
    <source>
        <dbReference type="Proteomes" id="UP000295399"/>
    </source>
</evidence>
<feature type="binding site" evidence="4">
    <location>
        <position position="11"/>
    </location>
    <ligand>
        <name>a divalent metal cation</name>
        <dbReference type="ChEBI" id="CHEBI:60240"/>
        <label>1</label>
    </ligand>
</feature>
<evidence type="ECO:0000256" key="2">
    <source>
        <dbReference type="ARBA" id="ARBA00022723"/>
    </source>
</evidence>
<evidence type="ECO:0000256" key="4">
    <source>
        <dbReference type="PIRSR" id="PIRSR005902-1"/>
    </source>
</evidence>